<dbReference type="Pfam" id="PF13155">
    <property type="entry name" value="Toprim_2"/>
    <property type="match status" value="1"/>
</dbReference>
<keyword evidence="2 12" id="KW-0639">Primosome</keyword>
<evidence type="ECO:0000256" key="12">
    <source>
        <dbReference type="HAMAP-Rule" id="MF_00974"/>
    </source>
</evidence>
<dbReference type="EMBL" id="BMOM01000001">
    <property type="protein sequence ID" value="GGL96392.1"/>
    <property type="molecule type" value="Genomic_DNA"/>
</dbReference>
<dbReference type="PROSITE" id="PS50880">
    <property type="entry name" value="TOPRIM"/>
    <property type="match status" value="1"/>
</dbReference>
<keyword evidence="15" id="KW-1185">Reference proteome</keyword>
<evidence type="ECO:0000256" key="10">
    <source>
        <dbReference type="ARBA" id="ARBA00023125"/>
    </source>
</evidence>
<sequence>MGTKEDVRSRLNIAEVVGEYVRLTPAGKGRLKGLCPFHKEKSPSFQVDTDQGYFYCFGCKAGGDVFSFVQRTENLSFGDALRKLAERAGIQVEAKYGEKSNRDLYDVNAFALAYFREHLAGGPALDYLRARGLTDATLDAFELGYAPEGWDGLLKHARTKGLSERQLLEAGLLTENAENGRVYDRFRGRVMFPIRDHLGRLVGFGGRVLDDSKPKYLNTPETDAFRKGELLYGLDKARTGLGRGDGSPDTELIVVEGYMDVITMHQHGFTGAVASLGTALTAEHATLLERLGARSISLMFDRDEAGLKAMLSGLDQVLGAKFRVRATSVPSGKDPADALLAGDAAGIREALANGLDEVHYRVHAAIEKYGTATSEGKRRILMELLPRMHNLDPLDEIAEGVRTAACETLGIKPEALLEWIASKAKRRQLTDTHLAGMSTGRGEEDRELALLRQLLVDPSLLSKLDGSTPWRNESVRKVMLAAQGAQSSDHILEVFRGQPEEQLLIRLLFEGRDSGGLSRATNLQYEQKVGAYAAAAVDDIQVTLSIDSLRAEIELLKKQVAGAAPTEQLGLLRQIGELQRAIEAEKRARRSMA</sequence>
<comment type="function">
    <text evidence="12">RNA polymerase that catalyzes the synthesis of short RNA molecules used as primers for DNA polymerase during DNA replication.</text>
</comment>
<keyword evidence="3 12" id="KW-0808">Transferase</keyword>
<dbReference type="Gene3D" id="3.90.580.10">
    <property type="entry name" value="Zinc finger, CHC2-type domain"/>
    <property type="match status" value="1"/>
</dbReference>
<evidence type="ECO:0000256" key="5">
    <source>
        <dbReference type="ARBA" id="ARBA00022705"/>
    </source>
</evidence>
<dbReference type="InterPro" id="IPR036977">
    <property type="entry name" value="DNA_primase_Znf_CHC2"/>
</dbReference>
<gene>
    <name evidence="12 14" type="primary">dnaG</name>
    <name evidence="14" type="ORF">GCM10010841_00990</name>
</gene>
<keyword evidence="11 12" id="KW-0804">Transcription</keyword>
<evidence type="ECO:0000259" key="13">
    <source>
        <dbReference type="PROSITE" id="PS50880"/>
    </source>
</evidence>
<keyword evidence="4 12" id="KW-0548">Nucleotidyltransferase</keyword>
<dbReference type="SMART" id="SM00493">
    <property type="entry name" value="TOPRIM"/>
    <property type="match status" value="1"/>
</dbReference>
<comment type="similarity">
    <text evidence="12">Belongs to the DnaG primase family.</text>
</comment>
<keyword evidence="1 12" id="KW-0240">DNA-directed RNA polymerase</keyword>
<evidence type="ECO:0000256" key="8">
    <source>
        <dbReference type="ARBA" id="ARBA00022833"/>
    </source>
</evidence>
<dbReference type="InterPro" id="IPR013264">
    <property type="entry name" value="DNAG_N"/>
</dbReference>
<comment type="cofactor">
    <cofactor evidence="12">
        <name>Zn(2+)</name>
        <dbReference type="ChEBI" id="CHEBI:29105"/>
    </cofactor>
    <text evidence="12">Binds 1 zinc ion per monomer.</text>
</comment>
<dbReference type="SUPFAM" id="SSF57783">
    <property type="entry name" value="Zinc beta-ribbon"/>
    <property type="match status" value="1"/>
</dbReference>
<dbReference type="CDD" id="cd03364">
    <property type="entry name" value="TOPRIM_DnaG_primases"/>
    <property type="match status" value="1"/>
</dbReference>
<dbReference type="Pfam" id="PF08275">
    <property type="entry name" value="DNAG_N"/>
    <property type="match status" value="1"/>
</dbReference>
<dbReference type="Proteomes" id="UP000661918">
    <property type="component" value="Unassembled WGS sequence"/>
</dbReference>
<dbReference type="SMART" id="SM00400">
    <property type="entry name" value="ZnF_CHCC"/>
    <property type="match status" value="1"/>
</dbReference>
<dbReference type="EC" id="2.7.7.101" evidence="12"/>
<protein>
    <recommendedName>
        <fullName evidence="12">DNA primase</fullName>
        <ecNumber evidence="12">2.7.7.101</ecNumber>
    </recommendedName>
</protein>
<evidence type="ECO:0000256" key="6">
    <source>
        <dbReference type="ARBA" id="ARBA00022723"/>
    </source>
</evidence>
<evidence type="ECO:0000256" key="7">
    <source>
        <dbReference type="ARBA" id="ARBA00022771"/>
    </source>
</evidence>
<evidence type="ECO:0000256" key="3">
    <source>
        <dbReference type="ARBA" id="ARBA00022679"/>
    </source>
</evidence>
<comment type="domain">
    <text evidence="12">Contains an N-terminal zinc-binding domain, a central core domain that contains the primase activity, and a C-terminal DnaB-binding domain.</text>
</comment>
<evidence type="ECO:0000313" key="15">
    <source>
        <dbReference type="Proteomes" id="UP000661918"/>
    </source>
</evidence>
<dbReference type="HAMAP" id="MF_00974">
    <property type="entry name" value="DNA_primase_DnaG"/>
    <property type="match status" value="1"/>
</dbReference>
<dbReference type="NCBIfam" id="TIGR01391">
    <property type="entry name" value="dnaG"/>
    <property type="match status" value="1"/>
</dbReference>
<evidence type="ECO:0000256" key="4">
    <source>
        <dbReference type="ARBA" id="ARBA00022695"/>
    </source>
</evidence>
<comment type="subunit">
    <text evidence="12">Monomer. Interacts with DnaB.</text>
</comment>
<dbReference type="RefSeq" id="WP_188900225.1">
    <property type="nucleotide sequence ID" value="NZ_BMOM01000001.1"/>
</dbReference>
<name>A0ABQ2GH82_9DEIO</name>
<keyword evidence="10 12" id="KW-0238">DNA-binding</keyword>
<accession>A0ABQ2GH82</accession>
<keyword evidence="5 12" id="KW-0235">DNA replication</keyword>
<dbReference type="Gene3D" id="3.40.1360.10">
    <property type="match status" value="1"/>
</dbReference>
<evidence type="ECO:0000313" key="14">
    <source>
        <dbReference type="EMBL" id="GGL96392.1"/>
    </source>
</evidence>
<organism evidence="14 15">
    <name type="scientific">Deinococcus aerophilus</name>
    <dbReference type="NCBI Taxonomy" id="522488"/>
    <lineage>
        <taxon>Bacteria</taxon>
        <taxon>Thermotogati</taxon>
        <taxon>Deinococcota</taxon>
        <taxon>Deinococci</taxon>
        <taxon>Deinococcales</taxon>
        <taxon>Deinococcaceae</taxon>
        <taxon>Deinococcus</taxon>
    </lineage>
</organism>
<dbReference type="InterPro" id="IPR030846">
    <property type="entry name" value="DnaG_bac"/>
</dbReference>
<keyword evidence="7 12" id="KW-0863">Zinc-finger</keyword>
<dbReference type="InterPro" id="IPR002694">
    <property type="entry name" value="Znf_CHC2"/>
</dbReference>
<comment type="caution">
    <text evidence="14">The sequence shown here is derived from an EMBL/GenBank/DDBJ whole genome shotgun (WGS) entry which is preliminary data.</text>
</comment>
<dbReference type="PANTHER" id="PTHR30313">
    <property type="entry name" value="DNA PRIMASE"/>
    <property type="match status" value="1"/>
</dbReference>
<feature type="zinc finger region" description="CHC2-type" evidence="12">
    <location>
        <begin position="35"/>
        <end position="59"/>
    </location>
</feature>
<keyword evidence="6 12" id="KW-0479">Metal-binding</keyword>
<dbReference type="InterPro" id="IPR034151">
    <property type="entry name" value="TOPRIM_DnaG_bac"/>
</dbReference>
<evidence type="ECO:0000256" key="2">
    <source>
        <dbReference type="ARBA" id="ARBA00022515"/>
    </source>
</evidence>
<keyword evidence="8 12" id="KW-0862">Zinc</keyword>
<evidence type="ECO:0000256" key="1">
    <source>
        <dbReference type="ARBA" id="ARBA00022478"/>
    </source>
</evidence>
<dbReference type="SUPFAM" id="SSF56731">
    <property type="entry name" value="DNA primase core"/>
    <property type="match status" value="1"/>
</dbReference>
<dbReference type="InterPro" id="IPR006295">
    <property type="entry name" value="DNA_primase_DnaG"/>
</dbReference>
<dbReference type="InterPro" id="IPR006171">
    <property type="entry name" value="TOPRIM_dom"/>
</dbReference>
<feature type="domain" description="Toprim" evidence="13">
    <location>
        <begin position="250"/>
        <end position="330"/>
    </location>
</feature>
<keyword evidence="9" id="KW-0460">Magnesium</keyword>
<evidence type="ECO:0000256" key="11">
    <source>
        <dbReference type="ARBA" id="ARBA00023163"/>
    </source>
</evidence>
<dbReference type="InterPro" id="IPR050219">
    <property type="entry name" value="DnaG_primase"/>
</dbReference>
<comment type="catalytic activity">
    <reaction evidence="12">
        <text>ssDNA + n NTP = ssDNA/pppN(pN)n-1 hybrid + (n-1) diphosphate.</text>
        <dbReference type="EC" id="2.7.7.101"/>
    </reaction>
</comment>
<dbReference type="PANTHER" id="PTHR30313:SF2">
    <property type="entry name" value="DNA PRIMASE"/>
    <property type="match status" value="1"/>
</dbReference>
<reference evidence="15" key="1">
    <citation type="journal article" date="2019" name="Int. J. Syst. Evol. Microbiol.">
        <title>The Global Catalogue of Microorganisms (GCM) 10K type strain sequencing project: providing services to taxonomists for standard genome sequencing and annotation.</title>
        <authorList>
            <consortium name="The Broad Institute Genomics Platform"/>
            <consortium name="The Broad Institute Genome Sequencing Center for Infectious Disease"/>
            <person name="Wu L."/>
            <person name="Ma J."/>
        </authorList>
    </citation>
    <scope>NUCLEOTIDE SEQUENCE [LARGE SCALE GENOMIC DNA]</scope>
    <source>
        <strain evidence="15">JCM 15443</strain>
    </source>
</reference>
<proteinExistence type="inferred from homology"/>
<dbReference type="Pfam" id="PF01807">
    <property type="entry name" value="Zn_ribbon_DnaG"/>
    <property type="match status" value="1"/>
</dbReference>
<dbReference type="InterPro" id="IPR037068">
    <property type="entry name" value="DNA_primase_core_N_sf"/>
</dbReference>
<dbReference type="Gene3D" id="3.90.980.10">
    <property type="entry name" value="DNA primase, catalytic core, N-terminal domain"/>
    <property type="match status" value="1"/>
</dbReference>
<evidence type="ECO:0000256" key="9">
    <source>
        <dbReference type="ARBA" id="ARBA00022842"/>
    </source>
</evidence>